<dbReference type="Pfam" id="PF02412">
    <property type="entry name" value="TSP_3"/>
    <property type="match status" value="4"/>
</dbReference>
<evidence type="ECO:0000256" key="2">
    <source>
        <dbReference type="ARBA" id="ARBA00022837"/>
    </source>
</evidence>
<proteinExistence type="predicted"/>
<dbReference type="GO" id="GO:0005509">
    <property type="term" value="F:calcium ion binding"/>
    <property type="evidence" value="ECO:0007669"/>
    <property type="project" value="InterPro"/>
</dbReference>
<evidence type="ECO:0000256" key="3">
    <source>
        <dbReference type="SAM" id="MobiDB-lite"/>
    </source>
</evidence>
<organism evidence="4 5">
    <name type="scientific">Enhygromyxa salina</name>
    <dbReference type="NCBI Taxonomy" id="215803"/>
    <lineage>
        <taxon>Bacteria</taxon>
        <taxon>Pseudomonadati</taxon>
        <taxon>Myxococcota</taxon>
        <taxon>Polyangia</taxon>
        <taxon>Nannocystales</taxon>
        <taxon>Nannocystaceae</taxon>
        <taxon>Enhygromyxa</taxon>
    </lineage>
</organism>
<comment type="caution">
    <text evidence="4">The sequence shown here is derived from an EMBL/GenBank/DDBJ whole genome shotgun (WGS) entry which is preliminary data.</text>
</comment>
<evidence type="ECO:0008006" key="6">
    <source>
        <dbReference type="Google" id="ProtNLM"/>
    </source>
</evidence>
<name>A0A2S9YQ35_9BACT</name>
<gene>
    <name evidence="4" type="ORF">ENSA7_28940</name>
</gene>
<evidence type="ECO:0000313" key="4">
    <source>
        <dbReference type="EMBL" id="PRQ07188.1"/>
    </source>
</evidence>
<feature type="region of interest" description="Disordered" evidence="3">
    <location>
        <begin position="1334"/>
        <end position="1354"/>
    </location>
</feature>
<reference evidence="4 5" key="1">
    <citation type="submission" date="2018-03" db="EMBL/GenBank/DDBJ databases">
        <title>Draft Genome Sequences of the Obligatory Marine Myxobacteria Enhygromyxa salina SWB007.</title>
        <authorList>
            <person name="Poehlein A."/>
            <person name="Moghaddam J.A."/>
            <person name="Harms H."/>
            <person name="Alanjari M."/>
            <person name="Koenig G.M."/>
            <person name="Daniel R."/>
            <person name="Schaeberle T.F."/>
        </authorList>
    </citation>
    <scope>NUCLEOTIDE SEQUENCE [LARGE SCALE GENOMIC DNA]</scope>
    <source>
        <strain evidence="4 5">SWB007</strain>
    </source>
</reference>
<dbReference type="InterPro" id="IPR003367">
    <property type="entry name" value="Thrombospondin_3-like_rpt"/>
</dbReference>
<protein>
    <recommendedName>
        <fullName evidence="6">Lipoprotein</fullName>
    </recommendedName>
</protein>
<dbReference type="PROSITE" id="PS51257">
    <property type="entry name" value="PROKAR_LIPOPROTEIN"/>
    <property type="match status" value="1"/>
</dbReference>
<dbReference type="SUPFAM" id="SSF103647">
    <property type="entry name" value="TSP type-3 repeat"/>
    <property type="match status" value="1"/>
</dbReference>
<dbReference type="PANTHER" id="PTHR10199:SF100">
    <property type="entry name" value="THROMBOSPONDIN, ISOFORM A"/>
    <property type="match status" value="1"/>
</dbReference>
<dbReference type="GO" id="GO:0007155">
    <property type="term" value="P:cell adhesion"/>
    <property type="evidence" value="ECO:0007669"/>
    <property type="project" value="InterPro"/>
</dbReference>
<dbReference type="InterPro" id="IPR028974">
    <property type="entry name" value="TSP_type-3_rpt"/>
</dbReference>
<accession>A0A2S9YQ35</accession>
<dbReference type="RefSeq" id="WP_244923807.1">
    <property type="nucleotide sequence ID" value="NZ_PVNL01000057.1"/>
</dbReference>
<sequence length="1354" mass="146837">MSKLEQLANEFARGSTLTFAGMLGVFGMLGMSGCITDTDCGVCDPDKLVLESISGINYANRKVHLLQDGLSTGKYFIEDIGACVETDDAKDSPRGAEEWCKLSPLVSWQGLEFVFNNLLDPTSIELVRKDPSNPQLFQVYDWKTQLATIEGPITRFNGDYIEQTAEAPDIMLRSTNLTCIDNLRAQGIEYDHEVLDADPTICNGFYDGGSGMIPLKMQASGTTKSYRGETDPRASSCTAPDSGPDTCCTVCDYELSVNVAKYGVDGNGVRRTPANAMSCTPGGNVYEDCAGFVTDVNREAETNRYSYAWNGTVDTFRLPLADKIRETHPDDRPNGVEPDGVPCQTDADCDARLGSDSGAVCIGTTPEGVTCDAETDNCAEKHCKAEWFATCTDDSANTGGAFCVDKRFKDKGAGACFVATKPFQSCEPPVDPMGTPVCTEWGAGNRLARCDVSEFPDGSLTAAECCQTALGAEQDGAGCDPLFQDSVIPIPRFDRDRTLPEEVRDCFCGDADGQHPACAAQIEKWCTAPHGNLVRHDGSSNAGEYITRFVTKVGGVVYDPALKGVLYLPGDRGNEPRSLVESCADLAVNPTLVEGLNIQDGWRMHDGAFFENYENFDRGMCSASEYRVQFATEGERIRDKVGNELASDKTTYVFETPEFHIVPGTGFPTDNLRIGACDDFELRLSNKFDLDPQNLKKLELVQLSRISGEDLLGESCTTSLQPECWEENHVVAGGLSCTDEPTDVTEDNPPCLTVDVSLQREGSIRVVIDSVRFGVQLFNYDSEDPGALDTFDRTITGRYRMKLPGLENVEHFADLDLNDPADVAAYERAFHDVCGMPLITTGGRGYTDFYYDFTVDPPKCKEDPDGDDVQLSCDNATKHYNPFQQDQDLDGHGDVADLCQLTPSASNTADSDSDGIGNDCDNCRQTIDKYFIDSAMVDDPRMWVRNIPFQFDFDQDGIGDVCDNCVTVANCGIFNESLPHTVGVPVPYQDKGVCQTDVNSDMIGDSCIDPDTNLPLVDMDNAAGPVGFAPTDDFDQDGINNLDDWCPRQPVEQDLANRSTCTADADCPNAGSTCALTPALNGSRYCNHVDTDGDQVGDFCDTCPYESNPMQVTDAGMQIDDEDGDFVGSKCETNASCHIRDDPRPYAFMDVAVDGQCCVTSYPGDGEYMQRADGTWDCLGLCDLDGFPITLACANEAVPGEDVPDGSKCRKLPAKLALLPGVVELAPGCQEALDAAGKCAPQGETDPNCPPDMANSRLTLLDVPNEDELWDKLCFLPQWDQDFDGIGDACDLCPFSYDPFNEPYVDENTGKLWDNIGRFCAGDYSADNICAAQDSSEGMETGTGGTDTGDETTG</sequence>
<keyword evidence="2" id="KW-0106">Calcium</keyword>
<keyword evidence="1" id="KW-0732">Signal</keyword>
<dbReference type="Gene3D" id="4.10.1080.10">
    <property type="entry name" value="TSP type-3 repeat"/>
    <property type="match status" value="2"/>
</dbReference>
<dbReference type="PANTHER" id="PTHR10199">
    <property type="entry name" value="THROMBOSPONDIN"/>
    <property type="match status" value="1"/>
</dbReference>
<evidence type="ECO:0000256" key="1">
    <source>
        <dbReference type="ARBA" id="ARBA00022729"/>
    </source>
</evidence>
<dbReference type="EMBL" id="PVNL01000057">
    <property type="protein sequence ID" value="PRQ07188.1"/>
    <property type="molecule type" value="Genomic_DNA"/>
</dbReference>
<dbReference type="Proteomes" id="UP000238823">
    <property type="component" value="Unassembled WGS sequence"/>
</dbReference>
<evidence type="ECO:0000313" key="5">
    <source>
        <dbReference type="Proteomes" id="UP000238823"/>
    </source>
</evidence>